<organism evidence="2 3">
    <name type="scientific">Paenibacillus foliorum</name>
    <dbReference type="NCBI Taxonomy" id="2654974"/>
    <lineage>
        <taxon>Bacteria</taxon>
        <taxon>Bacillati</taxon>
        <taxon>Bacillota</taxon>
        <taxon>Bacilli</taxon>
        <taxon>Bacillales</taxon>
        <taxon>Paenibacillaceae</taxon>
        <taxon>Paenibacillus</taxon>
    </lineage>
</organism>
<sequence>MKTYMTEGQIRLVGRVWEIRRFLKLAQQRRTTDVSLLEFLSEQTGYANKKQSTDLLHLDGEAAYFPENSSMQPRPQPEHQQKTQDPNVIPFPLR</sequence>
<comment type="caution">
    <text evidence="2">The sequence shown here is derived from an EMBL/GenBank/DDBJ whole genome shotgun (WGS) entry which is preliminary data.</text>
</comment>
<dbReference type="Proteomes" id="UP000641588">
    <property type="component" value="Unassembled WGS sequence"/>
</dbReference>
<protein>
    <submittedName>
        <fullName evidence="2">Z-ring formation inhibitor MciZ</fullName>
    </submittedName>
</protein>
<dbReference type="InterPro" id="IPR025177">
    <property type="entry name" value="MciZ"/>
</dbReference>
<dbReference type="AlphaFoldDB" id="A0A972GWX9"/>
<evidence type="ECO:0000313" key="3">
    <source>
        <dbReference type="Proteomes" id="UP000641588"/>
    </source>
</evidence>
<accession>A0A972GWX9</accession>
<feature type="region of interest" description="Disordered" evidence="1">
    <location>
        <begin position="66"/>
        <end position="94"/>
    </location>
</feature>
<evidence type="ECO:0000313" key="2">
    <source>
        <dbReference type="EMBL" id="NOU97640.1"/>
    </source>
</evidence>
<keyword evidence="3" id="KW-1185">Reference proteome</keyword>
<gene>
    <name evidence="2" type="primary">mciZ</name>
    <name evidence="2" type="ORF">GC093_31090</name>
</gene>
<proteinExistence type="predicted"/>
<dbReference type="EMBL" id="WHOD01000119">
    <property type="protein sequence ID" value="NOU97640.1"/>
    <property type="molecule type" value="Genomic_DNA"/>
</dbReference>
<evidence type="ECO:0000256" key="1">
    <source>
        <dbReference type="SAM" id="MobiDB-lite"/>
    </source>
</evidence>
<dbReference type="Pfam" id="PF13072">
    <property type="entry name" value="MciZ"/>
    <property type="match status" value="1"/>
</dbReference>
<reference evidence="2" key="1">
    <citation type="submission" date="2019-10" db="EMBL/GenBank/DDBJ databases">
        <title>Description of Paenibacillus glebae sp. nov.</title>
        <authorList>
            <person name="Carlier A."/>
            <person name="Qi S."/>
        </authorList>
    </citation>
    <scope>NUCLEOTIDE SEQUENCE</scope>
    <source>
        <strain evidence="2">LMG 31456</strain>
    </source>
</reference>
<name>A0A972GWX9_9BACL</name>